<gene>
    <name evidence="2" type="ORF">COY37_02740</name>
</gene>
<comment type="caution">
    <text evidence="2">The sequence shown here is derived from an EMBL/GenBank/DDBJ whole genome shotgun (WGS) entry which is preliminary data.</text>
</comment>
<accession>A0A2M7T9H8</accession>
<dbReference type="Proteomes" id="UP000230956">
    <property type="component" value="Unassembled WGS sequence"/>
</dbReference>
<evidence type="ECO:0000313" key="3">
    <source>
        <dbReference type="Proteomes" id="UP000230956"/>
    </source>
</evidence>
<dbReference type="InterPro" id="IPR036249">
    <property type="entry name" value="Thioredoxin-like_sf"/>
</dbReference>
<dbReference type="SUPFAM" id="SSF52833">
    <property type="entry name" value="Thioredoxin-like"/>
    <property type="match status" value="1"/>
</dbReference>
<dbReference type="AlphaFoldDB" id="A0A2M7T9H8"/>
<dbReference type="EMBL" id="PFNG01000068">
    <property type="protein sequence ID" value="PIZ41178.1"/>
    <property type="molecule type" value="Genomic_DNA"/>
</dbReference>
<dbReference type="Pfam" id="PF13192">
    <property type="entry name" value="Thioredoxin_3"/>
    <property type="match status" value="1"/>
</dbReference>
<sequence length="64" mass="6883">MAFQMAMENDNVKADAFEASEFPDMAMRFSVMAVPKTVINDKTSVEGAVPEAAMVEQLKQAVGG</sequence>
<evidence type="ECO:0000313" key="2">
    <source>
        <dbReference type="EMBL" id="PIZ41178.1"/>
    </source>
</evidence>
<dbReference type="PANTHER" id="PTHR37170:SF1">
    <property type="entry name" value="GLUTAREDOXIN-LIKE PROTEIN"/>
    <property type="match status" value="1"/>
</dbReference>
<proteinExistence type="predicted"/>
<dbReference type="Gene3D" id="3.40.30.80">
    <property type="match status" value="1"/>
</dbReference>
<protein>
    <recommendedName>
        <fullName evidence="1">Thioredoxin-like fold domain-containing protein</fullName>
    </recommendedName>
</protein>
<reference evidence="3" key="1">
    <citation type="submission" date="2017-09" db="EMBL/GenBank/DDBJ databases">
        <title>Depth-based differentiation of microbial function through sediment-hosted aquifers and enrichment of novel symbionts in the deep terrestrial subsurface.</title>
        <authorList>
            <person name="Probst A.J."/>
            <person name="Ladd B."/>
            <person name="Jarett J.K."/>
            <person name="Geller-Mcgrath D.E."/>
            <person name="Sieber C.M.K."/>
            <person name="Emerson J.B."/>
            <person name="Anantharaman K."/>
            <person name="Thomas B.C."/>
            <person name="Malmstrom R."/>
            <person name="Stieglmeier M."/>
            <person name="Klingl A."/>
            <person name="Woyke T."/>
            <person name="Ryan C.M."/>
            <person name="Banfield J.F."/>
        </authorList>
    </citation>
    <scope>NUCLEOTIDE SEQUENCE [LARGE SCALE GENOMIC DNA]</scope>
</reference>
<name>A0A2M7T9H8_9ACTN</name>
<organism evidence="2 3">
    <name type="scientific">Candidatus Aquicultor secundus</name>
    <dbReference type="NCBI Taxonomy" id="1973895"/>
    <lineage>
        <taxon>Bacteria</taxon>
        <taxon>Bacillati</taxon>
        <taxon>Actinomycetota</taxon>
        <taxon>Candidatus Aquicultoria</taxon>
        <taxon>Candidatus Aquicultorales</taxon>
        <taxon>Candidatus Aquicultoraceae</taxon>
        <taxon>Candidatus Aquicultor</taxon>
    </lineage>
</organism>
<dbReference type="InterPro" id="IPR012336">
    <property type="entry name" value="Thioredoxin-like_fold"/>
</dbReference>
<feature type="domain" description="Thioredoxin-like fold" evidence="1">
    <location>
        <begin position="2"/>
        <end position="58"/>
    </location>
</feature>
<evidence type="ECO:0000259" key="1">
    <source>
        <dbReference type="Pfam" id="PF13192"/>
    </source>
</evidence>
<dbReference type="PANTHER" id="PTHR37170">
    <property type="entry name" value="GLUTAREDOXIN-RELATED"/>
    <property type="match status" value="1"/>
</dbReference>